<dbReference type="Proteomes" id="UP000199698">
    <property type="component" value="Unassembled WGS sequence"/>
</dbReference>
<proteinExistence type="predicted"/>
<organism evidence="2 3">
    <name type="scientific">Gilliamella intestini</name>
    <dbReference type="NCBI Taxonomy" id="1798183"/>
    <lineage>
        <taxon>Bacteria</taxon>
        <taxon>Pseudomonadati</taxon>
        <taxon>Pseudomonadota</taxon>
        <taxon>Gammaproteobacteria</taxon>
        <taxon>Orbales</taxon>
        <taxon>Orbaceae</taxon>
        <taxon>Gilliamella</taxon>
    </lineage>
</organism>
<reference evidence="3" key="1">
    <citation type="submission" date="2016-08" db="EMBL/GenBank/DDBJ databases">
        <authorList>
            <person name="Varghese N."/>
            <person name="Submissions Spin"/>
        </authorList>
    </citation>
    <scope>NUCLEOTIDE SEQUENCE [LARGE SCALE GENOMIC DNA]</scope>
    <source>
        <strain evidence="3">R-53144</strain>
    </source>
</reference>
<keyword evidence="3" id="KW-1185">Reference proteome</keyword>
<evidence type="ECO:0000313" key="3">
    <source>
        <dbReference type="Proteomes" id="UP000199698"/>
    </source>
</evidence>
<dbReference type="SMART" id="SM01252">
    <property type="entry name" value="KilA-N"/>
    <property type="match status" value="1"/>
</dbReference>
<dbReference type="AlphaFoldDB" id="A0A1C4D6B5"/>
<sequence>MNQLIAIENVIIRQNKQGLYCLNDLHRASGQLNKNRPSLWLENKQAQELIQEITEEFVKAGIPALEVVHGGIERGTYACKELVYAYAMWISPTFNLKVIRTFDSVVARKSSEVDKVNIGLMILESASRTLNLSNSAKLKGYQELQKYSGIPCLLPNYAIDAPSDSVDGSSRVSFSLTHLLQKYEVPLKTTVAYAILKDLGIVERNKRKSVKTGKKKSFGQLLRMDCYMVKILLHRITLEKRSLIFMIVDLKNY</sequence>
<dbReference type="EMBL" id="FMBA01000060">
    <property type="protein sequence ID" value="SCC26778.1"/>
    <property type="molecule type" value="Genomic_DNA"/>
</dbReference>
<dbReference type="InterPro" id="IPR017880">
    <property type="entry name" value="KilA_N"/>
</dbReference>
<gene>
    <name evidence="2" type="ORF">GA0061080_106011</name>
</gene>
<evidence type="ECO:0000259" key="1">
    <source>
        <dbReference type="PROSITE" id="PS51301"/>
    </source>
</evidence>
<feature type="domain" description="KilA-N" evidence="1">
    <location>
        <begin position="1"/>
        <end position="105"/>
    </location>
</feature>
<evidence type="ECO:0000313" key="2">
    <source>
        <dbReference type="EMBL" id="SCC26778.1"/>
    </source>
</evidence>
<dbReference type="PROSITE" id="PS51301">
    <property type="entry name" value="KILA_N"/>
    <property type="match status" value="1"/>
</dbReference>
<accession>A0A1C4D6B5</accession>
<dbReference type="InterPro" id="IPR018004">
    <property type="entry name" value="KilA/APSES_HTH"/>
</dbReference>
<name>A0A1C4D6B5_9GAMM</name>
<dbReference type="STRING" id="1798183.GA0061080_106011"/>
<dbReference type="Pfam" id="PF04383">
    <property type="entry name" value="KilA-N"/>
    <property type="match status" value="1"/>
</dbReference>
<protein>
    <submittedName>
        <fullName evidence="2">KilA-N domain-containing protein</fullName>
    </submittedName>
</protein>